<comment type="subcellular location">
    <subcellularLocation>
        <location evidence="1">Membrane</location>
        <topology evidence="1">Multi-pass membrane protein</topology>
    </subcellularLocation>
</comment>
<gene>
    <name evidence="13" type="ordered locus">Francci3_1607</name>
</gene>
<dbReference type="eggNOG" id="COG1398">
    <property type="taxonomic scope" value="Bacteria"/>
</dbReference>
<dbReference type="EMBL" id="CP000249">
    <property type="protein sequence ID" value="ABD10983.1"/>
    <property type="molecule type" value="Genomic_DNA"/>
</dbReference>
<dbReference type="STRING" id="106370.Francci3_1607"/>
<evidence type="ECO:0000256" key="5">
    <source>
        <dbReference type="ARBA" id="ARBA00022989"/>
    </source>
</evidence>
<organism evidence="13 14">
    <name type="scientific">Frankia casuarinae (strain DSM 45818 / CECT 9043 / HFP020203 / CcI3)</name>
    <dbReference type="NCBI Taxonomy" id="106370"/>
    <lineage>
        <taxon>Bacteria</taxon>
        <taxon>Bacillati</taxon>
        <taxon>Actinomycetota</taxon>
        <taxon>Actinomycetes</taxon>
        <taxon>Frankiales</taxon>
        <taxon>Frankiaceae</taxon>
        <taxon>Frankia</taxon>
    </lineage>
</organism>
<keyword evidence="6 13" id="KW-0560">Oxidoreductase</keyword>
<proteinExistence type="inferred from homology"/>
<evidence type="ECO:0000256" key="11">
    <source>
        <dbReference type="SAM" id="Phobius"/>
    </source>
</evidence>
<dbReference type="PANTHER" id="PTHR11351">
    <property type="entry name" value="ACYL-COA DESATURASE"/>
    <property type="match status" value="1"/>
</dbReference>
<dbReference type="PANTHER" id="PTHR11351:SF3">
    <property type="entry name" value="BLL4393 PROTEIN"/>
    <property type="match status" value="1"/>
</dbReference>
<dbReference type="KEGG" id="fra:Francci3_1607"/>
<name>Q2JCK9_FRACC</name>
<evidence type="ECO:0000256" key="7">
    <source>
        <dbReference type="ARBA" id="ARBA00023004"/>
    </source>
</evidence>
<dbReference type="CDD" id="cd03505">
    <property type="entry name" value="Delta9-FADS-like"/>
    <property type="match status" value="1"/>
</dbReference>
<evidence type="ECO:0000256" key="4">
    <source>
        <dbReference type="ARBA" id="ARBA00022832"/>
    </source>
</evidence>
<evidence type="ECO:0000313" key="14">
    <source>
        <dbReference type="Proteomes" id="UP000001937"/>
    </source>
</evidence>
<keyword evidence="8" id="KW-0443">Lipid metabolism</keyword>
<evidence type="ECO:0000256" key="9">
    <source>
        <dbReference type="ARBA" id="ARBA00023136"/>
    </source>
</evidence>
<evidence type="ECO:0000256" key="6">
    <source>
        <dbReference type="ARBA" id="ARBA00023002"/>
    </source>
</evidence>
<feature type="region of interest" description="Disordered" evidence="10">
    <location>
        <begin position="1"/>
        <end position="27"/>
    </location>
</feature>
<evidence type="ECO:0000313" key="13">
    <source>
        <dbReference type="EMBL" id="ABD10983.1"/>
    </source>
</evidence>
<dbReference type="InterPro" id="IPR005804">
    <property type="entry name" value="FA_desaturase_dom"/>
</dbReference>
<dbReference type="GO" id="GO:0006631">
    <property type="term" value="P:fatty acid metabolic process"/>
    <property type="evidence" value="ECO:0007669"/>
    <property type="project" value="UniProtKB-KW"/>
</dbReference>
<evidence type="ECO:0000256" key="1">
    <source>
        <dbReference type="ARBA" id="ARBA00004141"/>
    </source>
</evidence>
<dbReference type="AlphaFoldDB" id="Q2JCK9"/>
<feature type="domain" description="Fatty acid desaturase" evidence="12">
    <location>
        <begin position="74"/>
        <end position="303"/>
    </location>
</feature>
<keyword evidence="9 11" id="KW-0472">Membrane</keyword>
<keyword evidence="14" id="KW-1185">Reference proteome</keyword>
<dbReference type="Pfam" id="PF00487">
    <property type="entry name" value="FA_desaturase"/>
    <property type="match status" value="1"/>
</dbReference>
<dbReference type="InterPro" id="IPR015876">
    <property type="entry name" value="Acyl-CoA_DS"/>
</dbReference>
<feature type="transmembrane region" description="Helical" evidence="11">
    <location>
        <begin position="73"/>
        <end position="94"/>
    </location>
</feature>
<dbReference type="RefSeq" id="WP_011436046.1">
    <property type="nucleotide sequence ID" value="NC_007777.1"/>
</dbReference>
<accession>Q2JCK9</accession>
<evidence type="ECO:0000259" key="12">
    <source>
        <dbReference type="Pfam" id="PF00487"/>
    </source>
</evidence>
<dbReference type="EC" id="1.14.19.-" evidence="13"/>
<sequence>MAGFQPATHIPETGYSENGYGADGSTPRRKTISNSYLHRLQRRHFLLFDVLPIAGTAAAIAFLAVHPIGATELALLFSMWLLTGLGITVGYHRLFTHRAFKAAPAAAAALAVLGSMAGQGGVVSWVALHRRHHECSDRDGDPHSPNLAGNGLKGRLRGLAHSHFLWMRRHEYPNVVHYAPDLIKNRALVRVARLYYYWVTLGLLLPALVGGLVYQSWTGAVSGFLWGGLVRMFVLEHVIWGINSFLHMFGTRPYESRENSRNGGIFALLSLGESWHNNHHAFPDSPSFGLRWYRLDPGYWLIRLLAVSGLAWDVKLPSEERMAAKRIAARRSAPSTAV</sequence>
<feature type="transmembrane region" description="Helical" evidence="11">
    <location>
        <begin position="223"/>
        <end position="242"/>
    </location>
</feature>
<reference evidence="13 14" key="1">
    <citation type="journal article" date="2007" name="Genome Res.">
        <title>Genome characteristics of facultatively symbiotic Frankia sp. strains reflect host range and host plant biogeography.</title>
        <authorList>
            <person name="Normand P."/>
            <person name="Lapierre P."/>
            <person name="Tisa L.S."/>
            <person name="Gogarten J.P."/>
            <person name="Alloisio N."/>
            <person name="Bagnarol E."/>
            <person name="Bassi C.A."/>
            <person name="Berry A.M."/>
            <person name="Bickhart D.M."/>
            <person name="Choisne N."/>
            <person name="Couloux A."/>
            <person name="Cournoyer B."/>
            <person name="Cruveiller S."/>
            <person name="Daubin V."/>
            <person name="Demange N."/>
            <person name="Francino M.P."/>
            <person name="Goltsman E."/>
            <person name="Huang Y."/>
            <person name="Kopp O.R."/>
            <person name="Labarre L."/>
            <person name="Lapidus A."/>
            <person name="Lavire C."/>
            <person name="Marechal J."/>
            <person name="Martinez M."/>
            <person name="Mastronunzio J.E."/>
            <person name="Mullin B.C."/>
            <person name="Niemann J."/>
            <person name="Pujic P."/>
            <person name="Rawnsley T."/>
            <person name="Rouy Z."/>
            <person name="Schenowitz C."/>
            <person name="Sellstedt A."/>
            <person name="Tavares F."/>
            <person name="Tomkins J.P."/>
            <person name="Vallenet D."/>
            <person name="Valverde C."/>
            <person name="Wall L.G."/>
            <person name="Wang Y."/>
            <person name="Medigue C."/>
            <person name="Benson D.R."/>
        </authorList>
    </citation>
    <scope>NUCLEOTIDE SEQUENCE [LARGE SCALE GENOMIC DNA]</scope>
    <source>
        <strain evidence="14">DSM 45818 / CECT 9043 / CcI3</strain>
    </source>
</reference>
<comment type="similarity">
    <text evidence="2">Belongs to the fatty acid desaturase type 2 family.</text>
</comment>
<keyword evidence="4" id="KW-0276">Fatty acid metabolism</keyword>
<dbReference type="Proteomes" id="UP000001937">
    <property type="component" value="Chromosome"/>
</dbReference>
<feature type="transmembrane region" description="Helical" evidence="11">
    <location>
        <begin position="106"/>
        <end position="128"/>
    </location>
</feature>
<dbReference type="OrthoDB" id="19906at2"/>
<dbReference type="GO" id="GO:0016020">
    <property type="term" value="C:membrane"/>
    <property type="evidence" value="ECO:0007669"/>
    <property type="project" value="UniProtKB-SubCell"/>
</dbReference>
<dbReference type="PRINTS" id="PR00075">
    <property type="entry name" value="FACDDSATRASE"/>
</dbReference>
<evidence type="ECO:0000256" key="10">
    <source>
        <dbReference type="SAM" id="MobiDB-lite"/>
    </source>
</evidence>
<feature type="transmembrane region" description="Helical" evidence="11">
    <location>
        <begin position="194"/>
        <end position="217"/>
    </location>
</feature>
<keyword evidence="7" id="KW-0408">Iron</keyword>
<evidence type="ECO:0000256" key="3">
    <source>
        <dbReference type="ARBA" id="ARBA00022692"/>
    </source>
</evidence>
<keyword evidence="5 11" id="KW-1133">Transmembrane helix</keyword>
<feature type="transmembrane region" description="Helical" evidence="11">
    <location>
        <begin position="45"/>
        <end position="66"/>
    </location>
</feature>
<dbReference type="HOGENOM" id="CLU_027359_1_1_11"/>
<keyword evidence="3 11" id="KW-0812">Transmembrane</keyword>
<evidence type="ECO:0000256" key="2">
    <source>
        <dbReference type="ARBA" id="ARBA00008749"/>
    </source>
</evidence>
<evidence type="ECO:0000256" key="8">
    <source>
        <dbReference type="ARBA" id="ARBA00023098"/>
    </source>
</evidence>
<dbReference type="GO" id="GO:0016717">
    <property type="term" value="F:oxidoreductase activity, acting on paired donors, with oxidation of a pair of donors resulting in the reduction of molecular oxygen to two molecules of water"/>
    <property type="evidence" value="ECO:0007669"/>
    <property type="project" value="InterPro"/>
</dbReference>
<protein>
    <submittedName>
        <fullName evidence="13">Delta-9 acyl-phospholipid desaturase</fullName>
        <ecNumber evidence="13">1.14.19.-</ecNumber>
    </submittedName>
</protein>
<dbReference type="PhylomeDB" id="Q2JCK9"/>